<feature type="region of interest" description="Disordered" evidence="1">
    <location>
        <begin position="1"/>
        <end position="107"/>
    </location>
</feature>
<protein>
    <submittedName>
        <fullName evidence="2">Uncharacterized protein</fullName>
    </submittedName>
</protein>
<dbReference type="AlphaFoldDB" id="A0A9N7NXZ4"/>
<proteinExistence type="predicted"/>
<organism evidence="2 3">
    <name type="scientific">Striga hermonthica</name>
    <name type="common">Purple witchweed</name>
    <name type="synonym">Buchnera hermonthica</name>
    <dbReference type="NCBI Taxonomy" id="68872"/>
    <lineage>
        <taxon>Eukaryota</taxon>
        <taxon>Viridiplantae</taxon>
        <taxon>Streptophyta</taxon>
        <taxon>Embryophyta</taxon>
        <taxon>Tracheophyta</taxon>
        <taxon>Spermatophyta</taxon>
        <taxon>Magnoliopsida</taxon>
        <taxon>eudicotyledons</taxon>
        <taxon>Gunneridae</taxon>
        <taxon>Pentapetalae</taxon>
        <taxon>asterids</taxon>
        <taxon>lamiids</taxon>
        <taxon>Lamiales</taxon>
        <taxon>Orobanchaceae</taxon>
        <taxon>Buchnereae</taxon>
        <taxon>Striga</taxon>
    </lineage>
</organism>
<keyword evidence="3" id="KW-1185">Reference proteome</keyword>
<dbReference type="EMBL" id="CACSLK010034002">
    <property type="protein sequence ID" value="CAA0840872.1"/>
    <property type="molecule type" value="Genomic_DNA"/>
</dbReference>
<evidence type="ECO:0000256" key="1">
    <source>
        <dbReference type="SAM" id="MobiDB-lite"/>
    </source>
</evidence>
<feature type="compositionally biased region" description="Low complexity" evidence="1">
    <location>
        <begin position="28"/>
        <end position="47"/>
    </location>
</feature>
<reference evidence="2" key="1">
    <citation type="submission" date="2019-12" db="EMBL/GenBank/DDBJ databases">
        <authorList>
            <person name="Scholes J."/>
        </authorList>
    </citation>
    <scope>NUCLEOTIDE SEQUENCE</scope>
</reference>
<name>A0A9N7NXZ4_STRHE</name>
<evidence type="ECO:0000313" key="3">
    <source>
        <dbReference type="Proteomes" id="UP001153555"/>
    </source>
</evidence>
<evidence type="ECO:0000313" key="2">
    <source>
        <dbReference type="EMBL" id="CAA0840872.1"/>
    </source>
</evidence>
<dbReference type="PANTHER" id="PTHR33696">
    <property type="entry name" value="T22J18.15-RELATED"/>
    <property type="match status" value="1"/>
</dbReference>
<dbReference type="PANTHER" id="PTHR33696:SF1">
    <property type="entry name" value="T22J18.15"/>
    <property type="match status" value="1"/>
</dbReference>
<accession>A0A9N7NXZ4</accession>
<gene>
    <name evidence="2" type="ORF">SHERM_06909</name>
</gene>
<dbReference type="OrthoDB" id="1925896at2759"/>
<comment type="caution">
    <text evidence="2">The sequence shown here is derived from an EMBL/GenBank/DDBJ whole genome shotgun (WGS) entry which is preliminary data.</text>
</comment>
<sequence length="186" mass="20889">MSPPLNNFPANKEETPYSTPTFRLPAASPRRTPSFSSESSSETLFSSNDDESYPPYNPGTPLKLKGIPFSWERIPGIPKSRQPKNDKFNKYSGHLLPPPPPAGKLFRRSTDRSYRRDPFFTALVECSKDEDGRGANFDNLSSKFTRTLSDRFGLVGKYASCKSTCAVSDSIVRQSRLGPHYLVYRL</sequence>
<dbReference type="Proteomes" id="UP001153555">
    <property type="component" value="Unassembled WGS sequence"/>
</dbReference>